<dbReference type="UniPathway" id="UPA00098">
    <property type="reaction ID" value="UER00361"/>
</dbReference>
<keyword evidence="6" id="KW-0963">Cytoplasm</keyword>
<evidence type="ECO:0000256" key="12">
    <source>
        <dbReference type="ARBA" id="ARBA00052690"/>
    </source>
</evidence>
<feature type="binding site" evidence="13">
    <location>
        <begin position="77"/>
        <end position="80"/>
    </location>
    <ligand>
        <name>NADP(+)</name>
        <dbReference type="ChEBI" id="CHEBI:58349"/>
    </ligand>
</feature>
<dbReference type="PIRSF" id="PIRSF000193">
    <property type="entry name" value="Pyrrol-5-carb_rd"/>
    <property type="match status" value="1"/>
</dbReference>
<dbReference type="InterPro" id="IPR029036">
    <property type="entry name" value="P5CR_dimer"/>
</dbReference>
<evidence type="ECO:0000313" key="18">
    <source>
        <dbReference type="Proteomes" id="UP000235965"/>
    </source>
</evidence>
<dbReference type="FunFam" id="3.40.50.720:FF:000190">
    <property type="entry name" value="Pyrroline-5-carboxylate reductase"/>
    <property type="match status" value="1"/>
</dbReference>
<evidence type="ECO:0000313" key="17">
    <source>
        <dbReference type="EMBL" id="PNF31136.1"/>
    </source>
</evidence>
<evidence type="ECO:0000256" key="4">
    <source>
        <dbReference type="ARBA" id="ARBA00012855"/>
    </source>
</evidence>
<comment type="catalytic activity">
    <reaction evidence="11">
        <text>L-proline + NAD(+) = (S)-1-pyrroline-5-carboxylate + NADH + 2 H(+)</text>
        <dbReference type="Rhea" id="RHEA:14105"/>
        <dbReference type="ChEBI" id="CHEBI:15378"/>
        <dbReference type="ChEBI" id="CHEBI:17388"/>
        <dbReference type="ChEBI" id="CHEBI:57540"/>
        <dbReference type="ChEBI" id="CHEBI:57945"/>
        <dbReference type="ChEBI" id="CHEBI:60039"/>
        <dbReference type="EC" id="1.5.1.2"/>
    </reaction>
</comment>
<dbReference type="EC" id="1.5.1.2" evidence="4 14"/>
<dbReference type="Pfam" id="PF14748">
    <property type="entry name" value="P5CR_dimer"/>
    <property type="match status" value="1"/>
</dbReference>
<comment type="pathway">
    <text evidence="2 14">Amino-acid biosynthesis; L-proline biosynthesis; L-proline from L-glutamate 5-semialdehyde: step 1/1.</text>
</comment>
<dbReference type="PROSITE" id="PS00521">
    <property type="entry name" value="P5CR"/>
    <property type="match status" value="1"/>
</dbReference>
<dbReference type="GO" id="GO:0055129">
    <property type="term" value="P:L-proline biosynthetic process"/>
    <property type="evidence" value="ECO:0007669"/>
    <property type="project" value="UniProtKB-UniPathway"/>
</dbReference>
<evidence type="ECO:0000256" key="14">
    <source>
        <dbReference type="RuleBase" id="RU003903"/>
    </source>
</evidence>
<evidence type="ECO:0000256" key="13">
    <source>
        <dbReference type="PIRSR" id="PIRSR000193-1"/>
    </source>
</evidence>
<keyword evidence="18" id="KW-1185">Reference proteome</keyword>
<dbReference type="NCBIfam" id="TIGR00112">
    <property type="entry name" value="proC"/>
    <property type="match status" value="1"/>
</dbReference>
<dbReference type="InParanoid" id="A0A2J7QRD1"/>
<dbReference type="GO" id="GO:0004735">
    <property type="term" value="F:pyrroline-5-carboxylate reductase activity"/>
    <property type="evidence" value="ECO:0007669"/>
    <property type="project" value="UniProtKB-EC"/>
</dbReference>
<evidence type="ECO:0000256" key="10">
    <source>
        <dbReference type="ARBA" id="ARBA00023002"/>
    </source>
</evidence>
<dbReference type="HAMAP" id="MF_01925">
    <property type="entry name" value="P5C_reductase"/>
    <property type="match status" value="1"/>
</dbReference>
<dbReference type="EMBL" id="NEVH01011914">
    <property type="protein sequence ID" value="PNF31136.1"/>
    <property type="molecule type" value="Genomic_DNA"/>
</dbReference>
<evidence type="ECO:0000256" key="1">
    <source>
        <dbReference type="ARBA" id="ARBA00004496"/>
    </source>
</evidence>
<evidence type="ECO:0000256" key="11">
    <source>
        <dbReference type="ARBA" id="ARBA00050547"/>
    </source>
</evidence>
<dbReference type="FunCoup" id="A0A2J7QRD1">
    <property type="interactions" value="99"/>
</dbReference>
<protein>
    <recommendedName>
        <fullName evidence="5 14">Pyrroline-5-carboxylate reductase</fullName>
        <ecNumber evidence="4 14">1.5.1.2</ecNumber>
    </recommendedName>
</protein>
<dbReference type="PANTHER" id="PTHR11645">
    <property type="entry name" value="PYRROLINE-5-CARBOXYLATE REDUCTASE"/>
    <property type="match status" value="1"/>
</dbReference>
<evidence type="ECO:0000256" key="8">
    <source>
        <dbReference type="ARBA" id="ARBA00022650"/>
    </source>
</evidence>
<evidence type="ECO:0000256" key="2">
    <source>
        <dbReference type="ARBA" id="ARBA00005205"/>
    </source>
</evidence>
<feature type="binding site" evidence="13">
    <location>
        <position position="64"/>
    </location>
    <ligand>
        <name>NADPH</name>
        <dbReference type="ChEBI" id="CHEBI:57783"/>
    </ligand>
</feature>
<keyword evidence="7 14" id="KW-0028">Amino-acid biosynthesis</keyword>
<dbReference type="InterPro" id="IPR053790">
    <property type="entry name" value="P5CR-like_CS"/>
</dbReference>
<dbReference type="Pfam" id="PF03807">
    <property type="entry name" value="F420_oxidored"/>
    <property type="match status" value="1"/>
</dbReference>
<dbReference type="GO" id="GO:0005737">
    <property type="term" value="C:cytoplasm"/>
    <property type="evidence" value="ECO:0007669"/>
    <property type="project" value="UniProtKB-SubCell"/>
</dbReference>
<dbReference type="InterPro" id="IPR028939">
    <property type="entry name" value="P5C_Rdtase_cat_N"/>
</dbReference>
<reference evidence="17" key="1">
    <citation type="submission" date="2017-12" db="EMBL/GenBank/DDBJ databases">
        <title>Hemimetabolous genomes reveal molecular basis of termite eusociality.</title>
        <authorList>
            <person name="Harrison M.C."/>
            <person name="Jongepier E."/>
            <person name="Robertson H.M."/>
            <person name="Arning N."/>
            <person name="Bitard-Feildel T."/>
            <person name="Chao H."/>
            <person name="Childers C.P."/>
            <person name="Dinh H."/>
            <person name="Doddapaneni H."/>
            <person name="Dugan S."/>
            <person name="Gowin J."/>
            <person name="Greiner C."/>
            <person name="Han Y."/>
            <person name="Hu H."/>
            <person name="Hughes D.S.T."/>
            <person name="Huylmans A.-K."/>
            <person name="Kemena C."/>
            <person name="Kremer L.P.M."/>
            <person name="Lee S.L."/>
            <person name="Lopez-Ezquerra A."/>
            <person name="Mallet L."/>
            <person name="Monroy-Kuhn J.M."/>
            <person name="Moser A."/>
            <person name="Murali S.C."/>
            <person name="Muzny D.M."/>
            <person name="Otani S."/>
            <person name="Piulachs M.-D."/>
            <person name="Poelchau M."/>
            <person name="Qu J."/>
            <person name="Schaub F."/>
            <person name="Wada-Katsumata A."/>
            <person name="Worley K.C."/>
            <person name="Xie Q."/>
            <person name="Ylla G."/>
            <person name="Poulsen M."/>
            <person name="Gibbs R.A."/>
            <person name="Schal C."/>
            <person name="Richards S."/>
            <person name="Belles X."/>
            <person name="Korb J."/>
            <person name="Bornberg-Bauer E."/>
        </authorList>
    </citation>
    <scope>NUCLEOTIDE SEQUENCE [LARGE SCALE GENOMIC DNA]</scope>
    <source>
        <tissue evidence="17">Whole body</tissue>
    </source>
</reference>
<accession>A0A2J7QRD1</accession>
<dbReference type="SUPFAM" id="SSF48179">
    <property type="entry name" value="6-phosphogluconate dehydrogenase C-terminal domain-like"/>
    <property type="match status" value="1"/>
</dbReference>
<proteinExistence type="inferred from homology"/>
<dbReference type="SUPFAM" id="SSF51735">
    <property type="entry name" value="NAD(P)-binding Rossmann-fold domains"/>
    <property type="match status" value="1"/>
</dbReference>
<evidence type="ECO:0000256" key="9">
    <source>
        <dbReference type="ARBA" id="ARBA00022857"/>
    </source>
</evidence>
<evidence type="ECO:0000259" key="15">
    <source>
        <dbReference type="Pfam" id="PF03807"/>
    </source>
</evidence>
<dbReference type="AlphaFoldDB" id="A0A2J7QRD1"/>
<evidence type="ECO:0000256" key="7">
    <source>
        <dbReference type="ARBA" id="ARBA00022605"/>
    </source>
</evidence>
<comment type="caution">
    <text evidence="17">The sequence shown here is derived from an EMBL/GenBank/DDBJ whole genome shotgun (WGS) entry which is preliminary data.</text>
</comment>
<dbReference type="InterPro" id="IPR036291">
    <property type="entry name" value="NAD(P)-bd_dom_sf"/>
</dbReference>
<dbReference type="InterPro" id="IPR008927">
    <property type="entry name" value="6-PGluconate_DH-like_C_sf"/>
</dbReference>
<organism evidence="17 18">
    <name type="scientific">Cryptotermes secundus</name>
    <dbReference type="NCBI Taxonomy" id="105785"/>
    <lineage>
        <taxon>Eukaryota</taxon>
        <taxon>Metazoa</taxon>
        <taxon>Ecdysozoa</taxon>
        <taxon>Arthropoda</taxon>
        <taxon>Hexapoda</taxon>
        <taxon>Insecta</taxon>
        <taxon>Pterygota</taxon>
        <taxon>Neoptera</taxon>
        <taxon>Polyneoptera</taxon>
        <taxon>Dictyoptera</taxon>
        <taxon>Blattodea</taxon>
        <taxon>Blattoidea</taxon>
        <taxon>Termitoidae</taxon>
        <taxon>Kalotermitidae</taxon>
        <taxon>Cryptotermitinae</taxon>
        <taxon>Cryptotermes</taxon>
    </lineage>
</organism>
<dbReference type="OrthoDB" id="10263291at2759"/>
<comment type="catalytic activity">
    <reaction evidence="12 14">
        <text>L-proline + NADP(+) = (S)-1-pyrroline-5-carboxylate + NADPH + 2 H(+)</text>
        <dbReference type="Rhea" id="RHEA:14109"/>
        <dbReference type="ChEBI" id="CHEBI:15378"/>
        <dbReference type="ChEBI" id="CHEBI:17388"/>
        <dbReference type="ChEBI" id="CHEBI:57783"/>
        <dbReference type="ChEBI" id="CHEBI:58349"/>
        <dbReference type="ChEBI" id="CHEBI:60039"/>
        <dbReference type="EC" id="1.5.1.2"/>
    </reaction>
</comment>
<name>A0A2J7QRD1_9NEOP</name>
<dbReference type="Gene3D" id="1.10.3730.10">
    <property type="entry name" value="ProC C-terminal domain-like"/>
    <property type="match status" value="1"/>
</dbReference>
<dbReference type="InterPro" id="IPR000304">
    <property type="entry name" value="Pyrroline-COOH_reductase"/>
</dbReference>
<sequence length="283" mass="29213">MAGECDVKLSVKIGFIGAGNMAKAIGEGLANSGMIKPSQLYISAPSDKNLGSWKALGAHTSNKNGFVVEQSDIVFIAVKPQILDSAIENMKATLSQPVHTKLFVSVLAGTTLEVLEKKLCEVVIGARVIRVMPNTPMMVGAGVSVYSGGSNITSEDLSMIGNILSVGGISEMIPESLINAVGAVAGSGPAFVYIIIEALSDGAVKMGIPRNMATQLAAQTVFGAAKMVLQTGKHPARLKDEVCSAGGSTITGVHAMESGGVRNALMNAVEAAAKRSEELCPKK</sequence>
<evidence type="ECO:0000256" key="6">
    <source>
        <dbReference type="ARBA" id="ARBA00022490"/>
    </source>
</evidence>
<dbReference type="Gene3D" id="3.40.50.720">
    <property type="entry name" value="NAD(P)-binding Rossmann-like Domain"/>
    <property type="match status" value="1"/>
</dbReference>
<dbReference type="Proteomes" id="UP000235965">
    <property type="component" value="Unassembled WGS sequence"/>
</dbReference>
<feature type="domain" description="Pyrroline-5-carboxylate reductase catalytic N-terminal" evidence="15">
    <location>
        <begin position="12"/>
        <end position="109"/>
    </location>
</feature>
<keyword evidence="8 14" id="KW-0641">Proline biosynthesis</keyword>
<evidence type="ECO:0000256" key="3">
    <source>
        <dbReference type="ARBA" id="ARBA00005525"/>
    </source>
</evidence>
<gene>
    <name evidence="17" type="primary">P5CR</name>
    <name evidence="17" type="ORF">B7P43_G15524</name>
</gene>
<comment type="subcellular location">
    <subcellularLocation>
        <location evidence="1">Cytoplasm</location>
    </subcellularLocation>
</comment>
<evidence type="ECO:0000256" key="5">
    <source>
        <dbReference type="ARBA" id="ARBA00021413"/>
    </source>
</evidence>
<feature type="domain" description="Pyrroline-5-carboxylate reductase dimerisation" evidence="16">
    <location>
        <begin position="175"/>
        <end position="279"/>
    </location>
</feature>
<comment type="similarity">
    <text evidence="3 14">Belongs to the pyrroline-5-carboxylate reductase family.</text>
</comment>
<evidence type="ECO:0000259" key="16">
    <source>
        <dbReference type="Pfam" id="PF14748"/>
    </source>
</evidence>
<dbReference type="FunFam" id="1.10.3730.10:FF:000001">
    <property type="entry name" value="Pyrroline-5-carboxylate reductase"/>
    <property type="match status" value="1"/>
</dbReference>
<dbReference type="STRING" id="105785.A0A2J7QRD1"/>
<dbReference type="PANTHER" id="PTHR11645:SF69">
    <property type="entry name" value="PYRROLINE-5-CARBOXYLATE REDUCTASE"/>
    <property type="match status" value="1"/>
</dbReference>
<keyword evidence="10 14" id="KW-0560">Oxidoreductase</keyword>
<feature type="binding site" evidence="13">
    <location>
        <begin position="16"/>
        <end position="21"/>
    </location>
    <ligand>
        <name>NADP(+)</name>
        <dbReference type="ChEBI" id="CHEBI:58349"/>
    </ligand>
</feature>
<keyword evidence="9 13" id="KW-0521">NADP</keyword>